<dbReference type="Proteomes" id="UP000006729">
    <property type="component" value="Chromosome 17"/>
</dbReference>
<reference evidence="6 7" key="1">
    <citation type="journal article" date="2006" name="Science">
        <title>The genome of black cottonwood, Populus trichocarpa (Torr. &amp; Gray).</title>
        <authorList>
            <person name="Tuskan G.A."/>
            <person name="Difazio S."/>
            <person name="Jansson S."/>
            <person name="Bohlmann J."/>
            <person name="Grigoriev I."/>
            <person name="Hellsten U."/>
            <person name="Putnam N."/>
            <person name="Ralph S."/>
            <person name="Rombauts S."/>
            <person name="Salamov A."/>
            <person name="Schein J."/>
            <person name="Sterck L."/>
            <person name="Aerts A."/>
            <person name="Bhalerao R.R."/>
            <person name="Bhalerao R.P."/>
            <person name="Blaudez D."/>
            <person name="Boerjan W."/>
            <person name="Brun A."/>
            <person name="Brunner A."/>
            <person name="Busov V."/>
            <person name="Campbell M."/>
            <person name="Carlson J."/>
            <person name="Chalot M."/>
            <person name="Chapman J."/>
            <person name="Chen G.L."/>
            <person name="Cooper D."/>
            <person name="Coutinho P.M."/>
            <person name="Couturier J."/>
            <person name="Covert S."/>
            <person name="Cronk Q."/>
            <person name="Cunningham R."/>
            <person name="Davis J."/>
            <person name="Degroeve S."/>
            <person name="Dejardin A."/>
            <person name="Depamphilis C."/>
            <person name="Detter J."/>
            <person name="Dirks B."/>
            <person name="Dubchak I."/>
            <person name="Duplessis S."/>
            <person name="Ehlting J."/>
            <person name="Ellis B."/>
            <person name="Gendler K."/>
            <person name="Goodstein D."/>
            <person name="Gribskov M."/>
            <person name="Grimwood J."/>
            <person name="Groover A."/>
            <person name="Gunter L."/>
            <person name="Hamberger B."/>
            <person name="Heinze B."/>
            <person name="Helariutta Y."/>
            <person name="Henrissat B."/>
            <person name="Holligan D."/>
            <person name="Holt R."/>
            <person name="Huang W."/>
            <person name="Islam-Faridi N."/>
            <person name="Jones S."/>
            <person name="Jones-Rhoades M."/>
            <person name="Jorgensen R."/>
            <person name="Joshi C."/>
            <person name="Kangasjarvi J."/>
            <person name="Karlsson J."/>
            <person name="Kelleher C."/>
            <person name="Kirkpatrick R."/>
            <person name="Kirst M."/>
            <person name="Kohler A."/>
            <person name="Kalluri U."/>
            <person name="Larimer F."/>
            <person name="Leebens-Mack J."/>
            <person name="Leple J.C."/>
            <person name="Locascio P."/>
            <person name="Lou Y."/>
            <person name="Lucas S."/>
            <person name="Martin F."/>
            <person name="Montanini B."/>
            <person name="Napoli C."/>
            <person name="Nelson D.R."/>
            <person name="Nelson C."/>
            <person name="Nieminen K."/>
            <person name="Nilsson O."/>
            <person name="Pereda V."/>
            <person name="Peter G."/>
            <person name="Philippe R."/>
            <person name="Pilate G."/>
            <person name="Poliakov A."/>
            <person name="Razumovskaya J."/>
            <person name="Richardson P."/>
            <person name="Rinaldi C."/>
            <person name="Ritland K."/>
            <person name="Rouze P."/>
            <person name="Ryaboy D."/>
            <person name="Schmutz J."/>
            <person name="Schrader J."/>
            <person name="Segerman B."/>
            <person name="Shin H."/>
            <person name="Siddiqui A."/>
            <person name="Sterky F."/>
            <person name="Terry A."/>
            <person name="Tsai C.J."/>
            <person name="Uberbacher E."/>
            <person name="Unneberg P."/>
            <person name="Vahala J."/>
            <person name="Wall K."/>
            <person name="Wessler S."/>
            <person name="Yang G."/>
            <person name="Yin T."/>
            <person name="Douglas C."/>
            <person name="Marra M."/>
            <person name="Sandberg G."/>
            <person name="Van de Peer Y."/>
            <person name="Rokhsar D."/>
        </authorList>
    </citation>
    <scope>NUCLEOTIDE SEQUENCE [LARGE SCALE GENOMIC DNA]</scope>
    <source>
        <strain evidence="7">cv. Nisqually</strain>
    </source>
</reference>
<evidence type="ECO:0000256" key="2">
    <source>
        <dbReference type="ARBA" id="ARBA00023015"/>
    </source>
</evidence>
<comment type="subcellular location">
    <subcellularLocation>
        <location evidence="1">Nucleus</location>
    </subcellularLocation>
</comment>
<evidence type="ECO:0000313" key="6">
    <source>
        <dbReference type="EMBL" id="PNS96056.1"/>
    </source>
</evidence>
<evidence type="ECO:0000256" key="3">
    <source>
        <dbReference type="ARBA" id="ARBA00023163"/>
    </source>
</evidence>
<gene>
    <name evidence="6" type="ORF">POPTR_017G093000</name>
</gene>
<organism evidence="6 7">
    <name type="scientific">Populus trichocarpa</name>
    <name type="common">Western balsam poplar</name>
    <name type="synonym">Populus balsamifera subsp. trichocarpa</name>
    <dbReference type="NCBI Taxonomy" id="3694"/>
    <lineage>
        <taxon>Eukaryota</taxon>
        <taxon>Viridiplantae</taxon>
        <taxon>Streptophyta</taxon>
        <taxon>Embryophyta</taxon>
        <taxon>Tracheophyta</taxon>
        <taxon>Spermatophyta</taxon>
        <taxon>Magnoliopsida</taxon>
        <taxon>eudicotyledons</taxon>
        <taxon>Gunneridae</taxon>
        <taxon>Pentapetalae</taxon>
        <taxon>rosids</taxon>
        <taxon>fabids</taxon>
        <taxon>Malpighiales</taxon>
        <taxon>Salicaceae</taxon>
        <taxon>Saliceae</taxon>
        <taxon>Populus</taxon>
    </lineage>
</organism>
<dbReference type="GO" id="GO:0006355">
    <property type="term" value="P:regulation of DNA-templated transcription"/>
    <property type="evidence" value="ECO:0007669"/>
    <property type="project" value="InterPro"/>
</dbReference>
<evidence type="ECO:0000313" key="7">
    <source>
        <dbReference type="Proteomes" id="UP000006729"/>
    </source>
</evidence>
<accession>A0A2K1X5J6</accession>
<dbReference type="InterPro" id="IPR044549">
    <property type="entry name" value="bHLH_AtIBH1-like"/>
</dbReference>
<name>A0A2K1X5J6_POPTR</name>
<feature type="region of interest" description="Disordered" evidence="5">
    <location>
        <begin position="55"/>
        <end position="93"/>
    </location>
</feature>
<dbReference type="PANTHER" id="PTHR33124">
    <property type="entry name" value="TRANSCRIPTION FACTOR IBH1-LIKE 1"/>
    <property type="match status" value="1"/>
</dbReference>
<dbReference type="AlphaFoldDB" id="A0A2K1X5J6"/>
<evidence type="ECO:0008006" key="8">
    <source>
        <dbReference type="Google" id="ProtNLM"/>
    </source>
</evidence>
<keyword evidence="3" id="KW-0804">Transcription</keyword>
<dbReference type="GO" id="GO:0005634">
    <property type="term" value="C:nucleus"/>
    <property type="evidence" value="ECO:0007669"/>
    <property type="project" value="UniProtKB-SubCell"/>
</dbReference>
<dbReference type="FunCoup" id="A0A2K1X5J6">
    <property type="interactions" value="13"/>
</dbReference>
<evidence type="ECO:0000256" key="5">
    <source>
        <dbReference type="SAM" id="MobiDB-lite"/>
    </source>
</evidence>
<proteinExistence type="predicted"/>
<protein>
    <recommendedName>
        <fullName evidence="8">BHLH domain-containing protein</fullName>
    </recommendedName>
</protein>
<dbReference type="CDD" id="cd11444">
    <property type="entry name" value="bHLH_AtIBH1_like"/>
    <property type="match status" value="1"/>
</dbReference>
<dbReference type="InParanoid" id="A0A2K1X5J6"/>
<keyword evidence="2" id="KW-0805">Transcription regulation</keyword>
<dbReference type="EMBL" id="CM009306">
    <property type="protein sequence ID" value="PNS96056.1"/>
    <property type="molecule type" value="Genomic_DNA"/>
</dbReference>
<evidence type="ECO:0000256" key="1">
    <source>
        <dbReference type="ARBA" id="ARBA00004123"/>
    </source>
</evidence>
<keyword evidence="7" id="KW-1185">Reference proteome</keyword>
<dbReference type="InterPro" id="IPR044660">
    <property type="entry name" value="IBH1-like"/>
</dbReference>
<sequence length="176" mass="19625">MPYLLTFSVPSLFCNARGMWQYPIPPLLKPRPDSSPSNSPLLSRNTFSLLPLSPTYKQRHDPIAPTMSSMPAKSKISLKKTARRRRRRPHAGACKAQRGIYNGGLTSSCSKVSDKLEALKNLIPATCHNGEIVKPDQLFKETADYILLLRTQVVLLQGLVEFYGSSTPERENNSVL</sequence>
<feature type="compositionally biased region" description="Basic residues" evidence="5">
    <location>
        <begin position="76"/>
        <end position="90"/>
    </location>
</feature>
<keyword evidence="4" id="KW-0539">Nucleus</keyword>
<dbReference type="PANTHER" id="PTHR33124:SF57">
    <property type="entry name" value="TRANSCRIPTION FACTOR UPBEAT-LIKE PROTEIN"/>
    <property type="match status" value="1"/>
</dbReference>
<evidence type="ECO:0000256" key="4">
    <source>
        <dbReference type="ARBA" id="ARBA00023242"/>
    </source>
</evidence>